<comment type="caution">
    <text evidence="2">The sequence shown here is derived from an EMBL/GenBank/DDBJ whole genome shotgun (WGS) entry which is preliminary data.</text>
</comment>
<evidence type="ECO:0000313" key="3">
    <source>
        <dbReference type="Proteomes" id="UP000663845"/>
    </source>
</evidence>
<accession>A0A813Y8E8</accession>
<protein>
    <submittedName>
        <fullName evidence="2">Uncharacterized protein</fullName>
    </submittedName>
</protein>
<gene>
    <name evidence="2" type="ORF">JYZ213_LOCUS9465</name>
</gene>
<name>A0A813Y8E8_9BILA</name>
<feature type="region of interest" description="Disordered" evidence="1">
    <location>
        <begin position="33"/>
        <end position="53"/>
    </location>
</feature>
<organism evidence="2 3">
    <name type="scientific">Adineta steineri</name>
    <dbReference type="NCBI Taxonomy" id="433720"/>
    <lineage>
        <taxon>Eukaryota</taxon>
        <taxon>Metazoa</taxon>
        <taxon>Spiralia</taxon>
        <taxon>Gnathifera</taxon>
        <taxon>Rotifera</taxon>
        <taxon>Eurotatoria</taxon>
        <taxon>Bdelloidea</taxon>
        <taxon>Adinetida</taxon>
        <taxon>Adinetidae</taxon>
        <taxon>Adineta</taxon>
    </lineage>
</organism>
<dbReference type="AlphaFoldDB" id="A0A813Y8E8"/>
<feature type="compositionally biased region" description="Low complexity" evidence="1">
    <location>
        <begin position="36"/>
        <end position="48"/>
    </location>
</feature>
<dbReference type="EMBL" id="CAJNOG010000067">
    <property type="protein sequence ID" value="CAF0880564.1"/>
    <property type="molecule type" value="Genomic_DNA"/>
</dbReference>
<dbReference type="Proteomes" id="UP000663845">
    <property type="component" value="Unassembled WGS sequence"/>
</dbReference>
<proteinExistence type="predicted"/>
<reference evidence="2" key="1">
    <citation type="submission" date="2021-02" db="EMBL/GenBank/DDBJ databases">
        <authorList>
            <person name="Nowell W R."/>
        </authorList>
    </citation>
    <scope>NUCLEOTIDE SEQUENCE</scope>
</reference>
<evidence type="ECO:0000313" key="2">
    <source>
        <dbReference type="EMBL" id="CAF0880564.1"/>
    </source>
</evidence>
<evidence type="ECO:0000256" key="1">
    <source>
        <dbReference type="SAM" id="MobiDB-lite"/>
    </source>
</evidence>
<sequence>MGKDTASAFREVTTALDQVVAFFEELLQAMQPSPLPSTTSGPSGLTSTQANKSPLDINHPTSITIILNNFKSLNSMWNQMIQYAEKLIFQASQVLQFINDRNAFLWALSDVDESANLLSSIASTYNGVSINAITRHISSMMSDLMLENEDERFAEIQKVDQRADHNIPIVQQVFAQAMTAHEAHNKERNEQYKNLAATHAT</sequence>